<dbReference type="SMART" id="SM00382">
    <property type="entry name" value="AAA"/>
    <property type="match status" value="1"/>
</dbReference>
<dbReference type="PROSITE" id="PS50893">
    <property type="entry name" value="ABC_TRANSPORTER_2"/>
    <property type="match status" value="1"/>
</dbReference>
<dbReference type="EMBL" id="UINC01004075">
    <property type="protein sequence ID" value="SVA11592.1"/>
    <property type="molecule type" value="Genomic_DNA"/>
</dbReference>
<keyword evidence="2" id="KW-0813">Transport</keyword>
<evidence type="ECO:0000256" key="1">
    <source>
        <dbReference type="ARBA" id="ARBA00005417"/>
    </source>
</evidence>
<name>A0A381T5Z2_9ZZZZ</name>
<dbReference type="InterPro" id="IPR003593">
    <property type="entry name" value="AAA+_ATPase"/>
</dbReference>
<dbReference type="CDD" id="cd03230">
    <property type="entry name" value="ABC_DR_subfamily_A"/>
    <property type="match status" value="1"/>
</dbReference>
<evidence type="ECO:0000256" key="4">
    <source>
        <dbReference type="ARBA" id="ARBA00022840"/>
    </source>
</evidence>
<proteinExistence type="inferred from homology"/>
<dbReference type="SUPFAM" id="SSF52540">
    <property type="entry name" value="P-loop containing nucleoside triphosphate hydrolases"/>
    <property type="match status" value="1"/>
</dbReference>
<dbReference type="InterPro" id="IPR027417">
    <property type="entry name" value="P-loop_NTPase"/>
</dbReference>
<accession>A0A381T5Z2</accession>
<comment type="similarity">
    <text evidence="1">Belongs to the ABC transporter superfamily.</text>
</comment>
<keyword evidence="4" id="KW-0067">ATP-binding</keyword>
<dbReference type="GO" id="GO:0005524">
    <property type="term" value="F:ATP binding"/>
    <property type="evidence" value="ECO:0007669"/>
    <property type="project" value="UniProtKB-KW"/>
</dbReference>
<dbReference type="Gene3D" id="3.40.50.300">
    <property type="entry name" value="P-loop containing nucleotide triphosphate hydrolases"/>
    <property type="match status" value="1"/>
</dbReference>
<dbReference type="InterPro" id="IPR003439">
    <property type="entry name" value="ABC_transporter-like_ATP-bd"/>
</dbReference>
<evidence type="ECO:0000313" key="6">
    <source>
        <dbReference type="EMBL" id="SVA11592.1"/>
    </source>
</evidence>
<evidence type="ECO:0000256" key="3">
    <source>
        <dbReference type="ARBA" id="ARBA00022741"/>
    </source>
</evidence>
<dbReference type="AlphaFoldDB" id="A0A381T5Z2"/>
<organism evidence="6">
    <name type="scientific">marine metagenome</name>
    <dbReference type="NCBI Taxonomy" id="408172"/>
    <lineage>
        <taxon>unclassified sequences</taxon>
        <taxon>metagenomes</taxon>
        <taxon>ecological metagenomes</taxon>
    </lineage>
</organism>
<dbReference type="GO" id="GO:0016887">
    <property type="term" value="F:ATP hydrolysis activity"/>
    <property type="evidence" value="ECO:0007669"/>
    <property type="project" value="InterPro"/>
</dbReference>
<dbReference type="Pfam" id="PF00005">
    <property type="entry name" value="ABC_tran"/>
    <property type="match status" value="1"/>
</dbReference>
<dbReference type="PANTHER" id="PTHR43335">
    <property type="entry name" value="ABC TRANSPORTER, ATP-BINDING PROTEIN"/>
    <property type="match status" value="1"/>
</dbReference>
<evidence type="ECO:0000256" key="2">
    <source>
        <dbReference type="ARBA" id="ARBA00022448"/>
    </source>
</evidence>
<dbReference type="PANTHER" id="PTHR43335:SF4">
    <property type="entry name" value="ABC TRANSPORTER, ATP-BINDING PROTEIN"/>
    <property type="match status" value="1"/>
</dbReference>
<protein>
    <recommendedName>
        <fullName evidence="5">ABC transporter domain-containing protein</fullName>
    </recommendedName>
</protein>
<evidence type="ECO:0000259" key="5">
    <source>
        <dbReference type="PROSITE" id="PS50893"/>
    </source>
</evidence>
<gene>
    <name evidence="6" type="ORF">METZ01_LOCUS64446</name>
</gene>
<reference evidence="6" key="1">
    <citation type="submission" date="2018-05" db="EMBL/GenBank/DDBJ databases">
        <authorList>
            <person name="Lanie J.A."/>
            <person name="Ng W.-L."/>
            <person name="Kazmierczak K.M."/>
            <person name="Andrzejewski T.M."/>
            <person name="Davidsen T.M."/>
            <person name="Wayne K.J."/>
            <person name="Tettelin H."/>
            <person name="Glass J.I."/>
            <person name="Rusch D."/>
            <person name="Podicherti R."/>
            <person name="Tsui H.-C.T."/>
            <person name="Winkler M.E."/>
        </authorList>
    </citation>
    <scope>NUCLEOTIDE SEQUENCE</scope>
</reference>
<feature type="domain" description="ABC transporter" evidence="5">
    <location>
        <begin position="2"/>
        <end position="231"/>
    </location>
</feature>
<sequence>MIKIEHMSKNYGPYPAVIDVSFEVLKGEIVGFLGPNGAGKTTTMRVVTGFTPPTEGEVTVGGYDVVSHSLEVRRHIGYLPETVPLYLDMTVNDYLTYMGEIRGMNASWVQERLPKVIDMVKLGEYQNTLVGRLSKGYRQRTGIAQAILHEPDVLIMDEPTIGIDPIQVVETRELISNLGAEHTMLLSSHILPEVSAICKRVLVINDGRIVADDKPDDLSEKLQHAERIEISVRGAEASAFINSMREISAVIDARSDQRASVVQRSEREDFTPFIVDARPNLQASEQIAKSIIENGWGLINLTPLPMTLEEIFLELTTEENLDE</sequence>
<keyword evidence="3" id="KW-0547">Nucleotide-binding</keyword>